<dbReference type="Pfam" id="PF23259">
    <property type="entry name" value="CHX17_C"/>
    <property type="match status" value="1"/>
</dbReference>
<sequence length="810" mass="89794">MIRREFGRRLAVQFLGELADQQEGGDDPDDEGVSSTCQFVGQINSRGIWFGDNPFAFSVPLLMMQLSLISIFTRSLYGLLKPFGQPSIVSYILAGVILGPSVLGRISTFASSVFPAKGKGVFDTFALFGLMLFIFLIGVKTDPSIVLKSGKRTLAIGLLGFFLPYALSGFTAFMLHQFLSLDYDVAKVLPSLVAMQSMTAFPVIACFLAELKIINSEIGRLASASSLICDVCHWSVMTVKYVVYLATTKSLRTSFGSFFSMVLLTIFIVFGIRPAALWAIQRTPEGKPVNERYITAAVVALLSCGFIAEAIGFSAFLASFLLGLVIPDGPPLGATLVERLDCFVSMLLMPTFFTTSGLKMDVFAIKSLKNVGIIQLTVLVGFVGKLVGTTLPPLFLRIPIRDALSLGLIMNSKGIVELAMLNHWRMTNVMNEECFAISMISVVVVTGVITPIVKLLYDPSRRFVAYKRRTILHNRHNEELHILACIHNEENIQATLSLLNASNPTKESPINLCVLHLVKLVGRASSLLTAHPPREKACNSASESERIFGIFRNFEQKNQGSLMLHCYKGVSPYSTMHNDVCSLALEKRITLIIIPFHKQWKPWGTVEMSHAFRELNKNVLGKAPCSVGILIEHSSRKKYHAESSYYRVAVLFFGGADDREALAYARRMSQHPSVLLTLIRFSSSADIVEGTARSKLLDGDILKDFRSNARRYERVSYQEEEVVDASDVIRVLRCMENGYDLVLAGRRHGESTLMQEVRKCSERADLGMIGDVLATADFRCGSLILVVQQQTKVWGLRDPEESSRLRRIKL</sequence>
<feature type="transmembrane region" description="Helical" evidence="10">
    <location>
        <begin position="120"/>
        <end position="141"/>
    </location>
</feature>
<evidence type="ECO:0000256" key="5">
    <source>
        <dbReference type="ARBA" id="ARBA00022958"/>
    </source>
</evidence>
<keyword evidence="6 10" id="KW-1133">Transmembrane helix</keyword>
<evidence type="ECO:0000259" key="13">
    <source>
        <dbReference type="Pfam" id="PF23259"/>
    </source>
</evidence>
<evidence type="ECO:0000259" key="11">
    <source>
        <dbReference type="Pfam" id="PF00999"/>
    </source>
</evidence>
<evidence type="ECO:0000256" key="4">
    <source>
        <dbReference type="ARBA" id="ARBA00022692"/>
    </source>
</evidence>
<dbReference type="InterPro" id="IPR057291">
    <property type="entry name" value="CHX17_2nd"/>
</dbReference>
<evidence type="ECO:0008006" key="16">
    <source>
        <dbReference type="Google" id="ProtNLM"/>
    </source>
</evidence>
<dbReference type="GO" id="GO:0006813">
    <property type="term" value="P:potassium ion transport"/>
    <property type="evidence" value="ECO:0007669"/>
    <property type="project" value="UniProtKB-KW"/>
</dbReference>
<keyword evidence="2" id="KW-0813">Transport</keyword>
<keyword evidence="4 10" id="KW-0812">Transmembrane</keyword>
<dbReference type="GO" id="GO:0016020">
    <property type="term" value="C:membrane"/>
    <property type="evidence" value="ECO:0007669"/>
    <property type="project" value="UniProtKB-SubCell"/>
</dbReference>
<evidence type="ECO:0000256" key="10">
    <source>
        <dbReference type="SAM" id="Phobius"/>
    </source>
</evidence>
<proteinExistence type="inferred from homology"/>
<dbReference type="Pfam" id="PF23256">
    <property type="entry name" value="CHX17_2nd"/>
    <property type="match status" value="1"/>
</dbReference>
<dbReference type="AlphaFoldDB" id="A0ABD3LM11"/>
<dbReference type="InterPro" id="IPR038770">
    <property type="entry name" value="Na+/solute_symporter_sf"/>
</dbReference>
<evidence type="ECO:0000259" key="12">
    <source>
        <dbReference type="Pfam" id="PF23256"/>
    </source>
</evidence>
<dbReference type="InterPro" id="IPR050794">
    <property type="entry name" value="CPA2_transporter"/>
</dbReference>
<evidence type="ECO:0000256" key="9">
    <source>
        <dbReference type="ARBA" id="ARBA00038341"/>
    </source>
</evidence>
<comment type="subcellular location">
    <subcellularLocation>
        <location evidence="1">Membrane</location>
        <topology evidence="1">Multi-pass membrane protein</topology>
    </subcellularLocation>
</comment>
<feature type="transmembrane region" description="Helical" evidence="10">
    <location>
        <begin position="153"/>
        <end position="176"/>
    </location>
</feature>
<feature type="transmembrane region" description="Helical" evidence="10">
    <location>
        <begin position="435"/>
        <end position="457"/>
    </location>
</feature>
<comment type="caution">
    <text evidence="14">The sequence shown here is derived from an EMBL/GenBank/DDBJ whole genome shotgun (WGS) entry which is preliminary data.</text>
</comment>
<evidence type="ECO:0000256" key="3">
    <source>
        <dbReference type="ARBA" id="ARBA00022538"/>
    </source>
</evidence>
<feature type="transmembrane region" description="Helical" evidence="10">
    <location>
        <begin position="89"/>
        <end position="114"/>
    </location>
</feature>
<keyword evidence="15" id="KW-1185">Reference proteome</keyword>
<feature type="transmembrane region" description="Helical" evidence="10">
    <location>
        <begin position="376"/>
        <end position="396"/>
    </location>
</feature>
<evidence type="ECO:0000313" key="15">
    <source>
        <dbReference type="Proteomes" id="UP001634007"/>
    </source>
</evidence>
<dbReference type="EMBL" id="JBJKBG010000002">
    <property type="protein sequence ID" value="KAL3752488.1"/>
    <property type="molecule type" value="Genomic_DNA"/>
</dbReference>
<accession>A0ABD3LM11</accession>
<evidence type="ECO:0000256" key="7">
    <source>
        <dbReference type="ARBA" id="ARBA00023065"/>
    </source>
</evidence>
<feature type="domain" description="Cation/H(+) antiporter C-terminal" evidence="13">
    <location>
        <begin position="648"/>
        <end position="791"/>
    </location>
</feature>
<protein>
    <recommendedName>
        <fullName evidence="16">Cation/H+ exchanger domain-containing protein</fullName>
    </recommendedName>
</protein>
<dbReference type="PANTHER" id="PTHR32468:SF164">
    <property type="entry name" value="OS05G0485000 PROTEIN"/>
    <property type="match status" value="1"/>
</dbReference>
<dbReference type="PANTHER" id="PTHR32468">
    <property type="entry name" value="CATION/H + ANTIPORTER"/>
    <property type="match status" value="1"/>
</dbReference>
<dbReference type="Pfam" id="PF00999">
    <property type="entry name" value="Na_H_Exchanger"/>
    <property type="match status" value="1"/>
</dbReference>
<dbReference type="Proteomes" id="UP001634007">
    <property type="component" value="Unassembled WGS sequence"/>
</dbReference>
<feature type="transmembrane region" description="Helical" evidence="10">
    <location>
        <begin position="55"/>
        <end position="77"/>
    </location>
</feature>
<keyword evidence="7" id="KW-0406">Ion transport</keyword>
<dbReference type="InterPro" id="IPR057290">
    <property type="entry name" value="CHX17_C"/>
</dbReference>
<dbReference type="InterPro" id="IPR006153">
    <property type="entry name" value="Cation/H_exchanger_TM"/>
</dbReference>
<evidence type="ECO:0000256" key="2">
    <source>
        <dbReference type="ARBA" id="ARBA00022448"/>
    </source>
</evidence>
<feature type="transmembrane region" description="Helical" evidence="10">
    <location>
        <begin position="346"/>
        <end position="364"/>
    </location>
</feature>
<keyword evidence="8 10" id="KW-0472">Membrane</keyword>
<reference evidence="14 15" key="1">
    <citation type="submission" date="2024-11" db="EMBL/GenBank/DDBJ databases">
        <title>Chromosome-level genome assembly of Eucalyptus globulus Labill. provides insights into its genome evolution.</title>
        <authorList>
            <person name="Li X."/>
        </authorList>
    </citation>
    <scope>NUCLEOTIDE SEQUENCE [LARGE SCALE GENOMIC DNA]</scope>
    <source>
        <strain evidence="14">CL2024</strain>
        <tissue evidence="14">Fresh tender leaves</tissue>
    </source>
</reference>
<keyword evidence="3" id="KW-0633">Potassium transport</keyword>
<feature type="domain" description="Cation/H+ exchanger transmembrane" evidence="11">
    <location>
        <begin position="75"/>
        <end position="454"/>
    </location>
</feature>
<evidence type="ECO:0000313" key="14">
    <source>
        <dbReference type="EMBL" id="KAL3752488.1"/>
    </source>
</evidence>
<name>A0ABD3LM11_EUCGL</name>
<dbReference type="Gene3D" id="1.20.1530.20">
    <property type="match status" value="1"/>
</dbReference>
<feature type="transmembrane region" description="Helical" evidence="10">
    <location>
        <begin position="188"/>
        <end position="209"/>
    </location>
</feature>
<feature type="domain" description="Cation/H(+) antiporter central" evidence="12">
    <location>
        <begin position="513"/>
        <end position="633"/>
    </location>
</feature>
<evidence type="ECO:0000256" key="6">
    <source>
        <dbReference type="ARBA" id="ARBA00022989"/>
    </source>
</evidence>
<organism evidence="14 15">
    <name type="scientific">Eucalyptus globulus</name>
    <name type="common">Tasmanian blue gum</name>
    <dbReference type="NCBI Taxonomy" id="34317"/>
    <lineage>
        <taxon>Eukaryota</taxon>
        <taxon>Viridiplantae</taxon>
        <taxon>Streptophyta</taxon>
        <taxon>Embryophyta</taxon>
        <taxon>Tracheophyta</taxon>
        <taxon>Spermatophyta</taxon>
        <taxon>Magnoliopsida</taxon>
        <taxon>eudicotyledons</taxon>
        <taxon>Gunneridae</taxon>
        <taxon>Pentapetalae</taxon>
        <taxon>rosids</taxon>
        <taxon>malvids</taxon>
        <taxon>Myrtales</taxon>
        <taxon>Myrtaceae</taxon>
        <taxon>Myrtoideae</taxon>
        <taxon>Eucalypteae</taxon>
        <taxon>Eucalyptus</taxon>
    </lineage>
</organism>
<keyword evidence="5" id="KW-0630">Potassium</keyword>
<feature type="transmembrane region" description="Helical" evidence="10">
    <location>
        <begin position="255"/>
        <end position="272"/>
    </location>
</feature>
<comment type="similarity">
    <text evidence="9">Belongs to the monovalent cation:proton antiporter 2 (CPA2) transporter (TC 2.A.37) family. CHX (TC 2.A.37.4) subfamily.</text>
</comment>
<evidence type="ECO:0000256" key="8">
    <source>
        <dbReference type="ARBA" id="ARBA00023136"/>
    </source>
</evidence>
<gene>
    <name evidence="14" type="ORF">ACJRO7_013186</name>
</gene>
<feature type="transmembrane region" description="Helical" evidence="10">
    <location>
        <begin position="293"/>
        <end position="326"/>
    </location>
</feature>
<evidence type="ECO:0000256" key="1">
    <source>
        <dbReference type="ARBA" id="ARBA00004141"/>
    </source>
</evidence>